<reference evidence="6" key="1">
    <citation type="journal article" date="2010" name="Genome Biol.">
        <title>Genome sequence of the necrotrophic plant pathogen Pythium ultimum reveals original pathogenicity mechanisms and effector repertoire.</title>
        <authorList>
            <person name="Levesque C.A."/>
            <person name="Brouwer H."/>
            <person name="Cano L."/>
            <person name="Hamilton J.P."/>
            <person name="Holt C."/>
            <person name="Huitema E."/>
            <person name="Raffaele S."/>
            <person name="Robideau G.P."/>
            <person name="Thines M."/>
            <person name="Win J."/>
            <person name="Zerillo M.M."/>
            <person name="Beakes G.W."/>
            <person name="Boore J.L."/>
            <person name="Busam D."/>
            <person name="Dumas B."/>
            <person name="Ferriera S."/>
            <person name="Fuerstenberg S.I."/>
            <person name="Gachon C.M."/>
            <person name="Gaulin E."/>
            <person name="Govers F."/>
            <person name="Grenville-Briggs L."/>
            <person name="Horner N."/>
            <person name="Hostetler J."/>
            <person name="Jiang R.H."/>
            <person name="Johnson J."/>
            <person name="Krajaejun T."/>
            <person name="Lin H."/>
            <person name="Meijer H.J."/>
            <person name="Moore B."/>
            <person name="Morris P."/>
            <person name="Phuntmart V."/>
            <person name="Puiu D."/>
            <person name="Shetty J."/>
            <person name="Stajich J.E."/>
            <person name="Tripathy S."/>
            <person name="Wawra S."/>
            <person name="van West P."/>
            <person name="Whitty B.R."/>
            <person name="Coutinho P.M."/>
            <person name="Henrissat B."/>
            <person name="Martin F."/>
            <person name="Thomas P.D."/>
            <person name="Tyler B.M."/>
            <person name="De Vries R.P."/>
            <person name="Kamoun S."/>
            <person name="Yandell M."/>
            <person name="Tisserat N."/>
            <person name="Buell C.R."/>
        </authorList>
    </citation>
    <scope>NUCLEOTIDE SEQUENCE</scope>
    <source>
        <strain evidence="6">DAOM:BR144</strain>
    </source>
</reference>
<keyword evidence="6" id="KW-1185">Reference proteome</keyword>
<evidence type="ECO:0000256" key="2">
    <source>
        <dbReference type="ARBA" id="ARBA00022840"/>
    </source>
</evidence>
<dbReference type="InterPro" id="IPR018181">
    <property type="entry name" value="Heat_shock_70_CS"/>
</dbReference>
<reference evidence="5" key="3">
    <citation type="submission" date="2015-02" db="UniProtKB">
        <authorList>
            <consortium name="EnsemblProtists"/>
        </authorList>
    </citation>
    <scope>IDENTIFICATION</scope>
    <source>
        <strain evidence="5">DAOM BR144</strain>
    </source>
</reference>
<dbReference type="VEuPathDB" id="FungiDB:PYU1_G002895"/>
<dbReference type="PROSITE" id="PS00329">
    <property type="entry name" value="HSP70_2"/>
    <property type="match status" value="1"/>
</dbReference>
<dbReference type="Pfam" id="PF00012">
    <property type="entry name" value="HSP70"/>
    <property type="match status" value="1"/>
</dbReference>
<dbReference type="InterPro" id="IPR043129">
    <property type="entry name" value="ATPase_NBD"/>
</dbReference>
<dbReference type="Proteomes" id="UP000019132">
    <property type="component" value="Unassembled WGS sequence"/>
</dbReference>
<dbReference type="FunFam" id="3.90.640.10:FF:000003">
    <property type="entry name" value="Molecular chaperone DnaK"/>
    <property type="match status" value="1"/>
</dbReference>
<keyword evidence="4" id="KW-0812">Transmembrane</keyword>
<evidence type="ECO:0000256" key="4">
    <source>
        <dbReference type="SAM" id="Phobius"/>
    </source>
</evidence>
<keyword evidence="4" id="KW-1133">Transmembrane helix</keyword>
<evidence type="ECO:0000313" key="6">
    <source>
        <dbReference type="Proteomes" id="UP000019132"/>
    </source>
</evidence>
<dbReference type="Gene3D" id="2.60.34.10">
    <property type="entry name" value="Substrate Binding Domain Of DNAk, Chain A, domain 1"/>
    <property type="match status" value="1"/>
</dbReference>
<accession>K3WD57</accession>
<dbReference type="PRINTS" id="PR00301">
    <property type="entry name" value="HEATSHOCK70"/>
</dbReference>
<dbReference type="SUPFAM" id="SSF53067">
    <property type="entry name" value="Actin-like ATPase domain"/>
    <property type="match status" value="2"/>
</dbReference>
<dbReference type="STRING" id="431595.K3WD57"/>
<keyword evidence="4" id="KW-0472">Membrane</keyword>
<name>K3WD57_GLOUD</name>
<evidence type="ECO:0000256" key="3">
    <source>
        <dbReference type="RuleBase" id="RU003322"/>
    </source>
</evidence>
<protein>
    <submittedName>
        <fullName evidence="5">Uncharacterized protein</fullName>
    </submittedName>
</protein>
<proteinExistence type="inferred from homology"/>
<dbReference type="InterPro" id="IPR013126">
    <property type="entry name" value="Hsp_70_fam"/>
</dbReference>
<dbReference type="InterPro" id="IPR029047">
    <property type="entry name" value="HSP70_peptide-bd_sf"/>
</dbReference>
<sequence>MAEPHAYDSWGSASERFADGGLCIGIDLGTTNSCIGMWHVERNHVKILKSAKDRKRTTPSVVRFDPASEHAYEVGHAAIAQETQPVGNTVRSIKRLMGQKYASKAVEVAKSFGTYTVASTKQGNAAVQVVRNEKPALLQPEEVSACILSDLKASAEAYFDGKRIDNVVITVPAYFSDSQRKATITSASMAGFKVIRLMNEPTAAAMAYGLFVAGTKIVVVFDFGGGTLDVSLMSIQDGRFEVLGIGGDTNLGGEDLNNVIIDHLSELLHKHHDVARSRLTMNDMIQLKTQAERAKIELSNEDTAKIRLRDVAGIPAFEYTLTRHKFEQLCESIWKKCLRIVSSVLKEAEVEVADVDEVVMVGGSTRIPILRSKISDFFNGKELCMSVNADEVVCEGAAIQAAILSGMDRRVFRDVLMMDVIPLPIGLETADGRMEVIIPKNARIPVSLTKYFQTFEDNQRGLTIEVYEGENEVAKENDHICYFNFTLPRDKVGKAGEFAHPVTFTMNASGVLQVQAGVHHDSEDGPMSKTAIVLMGAYIAALFGFYVFFRIYFAPERDITL</sequence>
<dbReference type="EnsemblProtists" id="PYU1_T002898">
    <property type="protein sequence ID" value="PYU1_T002898"/>
    <property type="gene ID" value="PYU1_G002895"/>
</dbReference>
<evidence type="ECO:0000313" key="5">
    <source>
        <dbReference type="EnsemblProtists" id="PYU1_T002898"/>
    </source>
</evidence>
<evidence type="ECO:0000256" key="1">
    <source>
        <dbReference type="ARBA" id="ARBA00022741"/>
    </source>
</evidence>
<dbReference type="EMBL" id="GL376628">
    <property type="status" value="NOT_ANNOTATED_CDS"/>
    <property type="molecule type" value="Genomic_DNA"/>
</dbReference>
<dbReference type="HOGENOM" id="CLU_005965_0_0_1"/>
<keyword evidence="2 3" id="KW-0067">ATP-binding</keyword>
<dbReference type="GO" id="GO:0005524">
    <property type="term" value="F:ATP binding"/>
    <property type="evidence" value="ECO:0007669"/>
    <property type="project" value="UniProtKB-KW"/>
</dbReference>
<dbReference type="InParanoid" id="K3WD57"/>
<dbReference type="PANTHER" id="PTHR19375">
    <property type="entry name" value="HEAT SHOCK PROTEIN 70KDA"/>
    <property type="match status" value="1"/>
</dbReference>
<dbReference type="CDD" id="cd24028">
    <property type="entry name" value="ASKHA_NBD_HSP70_HSPA1-like"/>
    <property type="match status" value="1"/>
</dbReference>
<dbReference type="OMA" id="MWHVERN"/>
<dbReference type="SUPFAM" id="SSF100920">
    <property type="entry name" value="Heat shock protein 70kD (HSP70), peptide-binding domain"/>
    <property type="match status" value="1"/>
</dbReference>
<reference evidence="6" key="2">
    <citation type="submission" date="2010-04" db="EMBL/GenBank/DDBJ databases">
        <authorList>
            <person name="Buell R."/>
            <person name="Hamilton J."/>
            <person name="Hostetler J."/>
        </authorList>
    </citation>
    <scope>NUCLEOTIDE SEQUENCE [LARGE SCALE GENOMIC DNA]</scope>
    <source>
        <strain evidence="6">DAOM:BR144</strain>
    </source>
</reference>
<dbReference type="Gene3D" id="3.90.640.10">
    <property type="entry name" value="Actin, Chain A, domain 4"/>
    <property type="match status" value="1"/>
</dbReference>
<feature type="transmembrane region" description="Helical" evidence="4">
    <location>
        <begin position="531"/>
        <end position="553"/>
    </location>
</feature>
<dbReference type="PROSITE" id="PS00297">
    <property type="entry name" value="HSP70_1"/>
    <property type="match status" value="1"/>
</dbReference>
<comment type="similarity">
    <text evidence="3">Belongs to the heat shock protein 70 family.</text>
</comment>
<dbReference type="Gene3D" id="3.30.30.30">
    <property type="match status" value="1"/>
</dbReference>
<dbReference type="eggNOG" id="KOG0101">
    <property type="taxonomic scope" value="Eukaryota"/>
</dbReference>
<dbReference type="AlphaFoldDB" id="K3WD57"/>
<dbReference type="PROSITE" id="PS01036">
    <property type="entry name" value="HSP70_3"/>
    <property type="match status" value="1"/>
</dbReference>
<keyword evidence="1 3" id="KW-0547">Nucleotide-binding</keyword>
<dbReference type="Gene3D" id="3.30.420.40">
    <property type="match status" value="2"/>
</dbReference>
<dbReference type="GO" id="GO:0140662">
    <property type="term" value="F:ATP-dependent protein folding chaperone"/>
    <property type="evidence" value="ECO:0007669"/>
    <property type="project" value="InterPro"/>
</dbReference>
<organism evidence="5 6">
    <name type="scientific">Globisporangium ultimum (strain ATCC 200006 / CBS 805.95 / DAOM BR144)</name>
    <name type="common">Pythium ultimum</name>
    <dbReference type="NCBI Taxonomy" id="431595"/>
    <lineage>
        <taxon>Eukaryota</taxon>
        <taxon>Sar</taxon>
        <taxon>Stramenopiles</taxon>
        <taxon>Oomycota</taxon>
        <taxon>Peronosporomycetes</taxon>
        <taxon>Pythiales</taxon>
        <taxon>Pythiaceae</taxon>
        <taxon>Globisporangium</taxon>
    </lineage>
</organism>